<dbReference type="VEuPathDB" id="TriTrypDB:ADEAN_000414600"/>
<gene>
    <name evidence="2" type="ORF">ADEAN_000414600</name>
</gene>
<accession>A0A7G2CCU7</accession>
<reference evidence="2 3" key="1">
    <citation type="submission" date="2020-08" db="EMBL/GenBank/DDBJ databases">
        <authorList>
            <person name="Newling K."/>
            <person name="Davey J."/>
            <person name="Forrester S."/>
        </authorList>
    </citation>
    <scope>NUCLEOTIDE SEQUENCE [LARGE SCALE GENOMIC DNA]</scope>
    <source>
        <strain evidence="3">Crithidia deanei Carvalho (ATCC PRA-265)</strain>
    </source>
</reference>
<feature type="compositionally biased region" description="Low complexity" evidence="1">
    <location>
        <begin position="188"/>
        <end position="207"/>
    </location>
</feature>
<feature type="compositionally biased region" description="Basic residues" evidence="1">
    <location>
        <begin position="171"/>
        <end position="186"/>
    </location>
</feature>
<evidence type="ECO:0000313" key="2">
    <source>
        <dbReference type="EMBL" id="CAD2216684.1"/>
    </source>
</evidence>
<name>A0A7G2CCU7_9TRYP</name>
<dbReference type="OrthoDB" id="267298at2759"/>
<dbReference type="Proteomes" id="UP000515908">
    <property type="component" value="Chromosome 07"/>
</dbReference>
<feature type="region of interest" description="Disordered" evidence="1">
    <location>
        <begin position="163"/>
        <end position="274"/>
    </location>
</feature>
<dbReference type="AlphaFoldDB" id="A0A7G2CCU7"/>
<feature type="compositionally biased region" description="Low complexity" evidence="1">
    <location>
        <begin position="401"/>
        <end position="411"/>
    </location>
</feature>
<evidence type="ECO:0000256" key="1">
    <source>
        <dbReference type="SAM" id="MobiDB-lite"/>
    </source>
</evidence>
<protein>
    <submittedName>
        <fullName evidence="2">Uncharacterized protein</fullName>
    </submittedName>
</protein>
<feature type="compositionally biased region" description="Low complexity" evidence="1">
    <location>
        <begin position="214"/>
        <end position="235"/>
    </location>
</feature>
<evidence type="ECO:0000313" key="3">
    <source>
        <dbReference type="Proteomes" id="UP000515908"/>
    </source>
</evidence>
<feature type="compositionally biased region" description="Low complexity" evidence="1">
    <location>
        <begin position="384"/>
        <end position="394"/>
    </location>
</feature>
<feature type="compositionally biased region" description="Low complexity" evidence="1">
    <location>
        <begin position="245"/>
        <end position="273"/>
    </location>
</feature>
<proteinExistence type="predicted"/>
<sequence>MSFSETLSALIRREYKRLNSVGCGKRSKSLRASISRGIERITRVANIVLQVANQLIENSEDPEVLGVARKISDNEKIRKNPVNKLPTIEDGSVNYFLAYEVLFQLQMLGTNISYIVSAYRKALEIPLKDLPDQHVAFCRELCDEVQGVTKEVNVLVQSAIDGRYKKDGSPRKTRHSRKHRSTRKTRSSSESSSDSDSSSTSSSSPLARSRRRSSVSSDDSDASSGSSSTDSSKSTPVRRKKSGYSDDFSSSSSSGSSSSTSSSSSRSLNSYKVSPKRTTLLDPVPRVVSTGILTPTPVSPLPVSPHSTPQQALSVPQVPITPTLSGGGFGLSNPSLTPPAPNLGSSLPLAVPLPTASPMHNQPAPQLSLNTSLPLNTPPPPPNDNNNPTSTYNLLSTFHFGGSSSSSPSGSRQPSLVPAPQPPTSSSFGLPAVPPPLSPTAVQTSAVYNNDI</sequence>
<feature type="compositionally biased region" description="Polar residues" evidence="1">
    <location>
        <begin position="440"/>
        <end position="452"/>
    </location>
</feature>
<dbReference type="EMBL" id="LR877151">
    <property type="protein sequence ID" value="CAD2216684.1"/>
    <property type="molecule type" value="Genomic_DNA"/>
</dbReference>
<organism evidence="2 3">
    <name type="scientific">Angomonas deanei</name>
    <dbReference type="NCBI Taxonomy" id="59799"/>
    <lineage>
        <taxon>Eukaryota</taxon>
        <taxon>Discoba</taxon>
        <taxon>Euglenozoa</taxon>
        <taxon>Kinetoplastea</taxon>
        <taxon>Metakinetoplastina</taxon>
        <taxon>Trypanosomatida</taxon>
        <taxon>Trypanosomatidae</taxon>
        <taxon>Strigomonadinae</taxon>
        <taxon>Angomonas</taxon>
    </lineage>
</organism>
<keyword evidence="3" id="KW-1185">Reference proteome</keyword>
<feature type="region of interest" description="Disordered" evidence="1">
    <location>
        <begin position="353"/>
        <end position="452"/>
    </location>
</feature>